<name>A0A554LME8_9BACT</name>
<comment type="caution">
    <text evidence="2">The sequence shown here is derived from an EMBL/GenBank/DDBJ whole genome shotgun (WGS) entry which is preliminary data.</text>
</comment>
<feature type="transmembrane region" description="Helical" evidence="1">
    <location>
        <begin position="54"/>
        <end position="78"/>
    </location>
</feature>
<dbReference type="EMBL" id="VMGI01000005">
    <property type="protein sequence ID" value="TSC93964.1"/>
    <property type="molecule type" value="Genomic_DNA"/>
</dbReference>
<keyword evidence="1" id="KW-0812">Transmembrane</keyword>
<reference evidence="2 3" key="1">
    <citation type="submission" date="2017-07" db="EMBL/GenBank/DDBJ databases">
        <title>Mechanisms for carbon and nitrogen cycling indicate functional differentiation within the Candidate Phyla Radiation.</title>
        <authorList>
            <person name="Danczak R.E."/>
            <person name="Johnston M.D."/>
            <person name="Kenah C."/>
            <person name="Slattery M."/>
            <person name="Wrighton K.C."/>
            <person name="Wilkins M.J."/>
        </authorList>
    </citation>
    <scope>NUCLEOTIDE SEQUENCE [LARGE SCALE GENOMIC DNA]</scope>
    <source>
        <strain evidence="2">Licking1014_85</strain>
    </source>
</reference>
<sequence length="87" mass="9622">MTNINIWTILGVITIALLIIFWRKRNAVWGGLTISVIISLVIAIVYLFKGNGFNWSIIGKGTVLGTIAGFVAELLGMISDFIRKKKQ</sequence>
<evidence type="ECO:0000313" key="3">
    <source>
        <dbReference type="Proteomes" id="UP000315589"/>
    </source>
</evidence>
<keyword evidence="1" id="KW-0472">Membrane</keyword>
<dbReference type="Proteomes" id="UP000315589">
    <property type="component" value="Unassembled WGS sequence"/>
</dbReference>
<feature type="transmembrane region" description="Helical" evidence="1">
    <location>
        <begin position="6"/>
        <end position="22"/>
    </location>
</feature>
<organism evidence="2 3">
    <name type="scientific">Candidatus Berkelbacteria bacterium Licking1014_85</name>
    <dbReference type="NCBI Taxonomy" id="2017148"/>
    <lineage>
        <taxon>Bacteria</taxon>
        <taxon>Candidatus Berkelbacteria</taxon>
    </lineage>
</organism>
<feature type="transmembrane region" description="Helical" evidence="1">
    <location>
        <begin position="29"/>
        <end position="48"/>
    </location>
</feature>
<protein>
    <submittedName>
        <fullName evidence="2">Uncharacterized protein</fullName>
    </submittedName>
</protein>
<evidence type="ECO:0000256" key="1">
    <source>
        <dbReference type="SAM" id="Phobius"/>
    </source>
</evidence>
<gene>
    <name evidence="2" type="ORF">CEN91_50</name>
</gene>
<dbReference type="AlphaFoldDB" id="A0A554LME8"/>
<keyword evidence="1" id="KW-1133">Transmembrane helix</keyword>
<proteinExistence type="predicted"/>
<evidence type="ECO:0000313" key="2">
    <source>
        <dbReference type="EMBL" id="TSC93964.1"/>
    </source>
</evidence>
<accession>A0A554LME8</accession>